<name>A0A8W8K1V1_MAGGI</name>
<protein>
    <submittedName>
        <fullName evidence="1">Uncharacterized protein</fullName>
    </submittedName>
</protein>
<dbReference type="PANTHER" id="PTHR46609">
    <property type="entry name" value="EXONUCLEASE, PHAGE-TYPE/RECB, C-TERMINAL DOMAIN-CONTAINING PROTEIN"/>
    <property type="match status" value="1"/>
</dbReference>
<keyword evidence="2" id="KW-1185">Reference proteome</keyword>
<reference evidence="1" key="1">
    <citation type="submission" date="2022-08" db="UniProtKB">
        <authorList>
            <consortium name="EnsemblMetazoa"/>
        </authorList>
    </citation>
    <scope>IDENTIFICATION</scope>
    <source>
        <strain evidence="1">05x7-T-G4-1.051#20</strain>
    </source>
</reference>
<dbReference type="InterPro" id="IPR051703">
    <property type="entry name" value="NF-kappa-B_Signaling_Reg"/>
</dbReference>
<evidence type="ECO:0000313" key="1">
    <source>
        <dbReference type="EnsemblMetazoa" id="G21263.1:cds"/>
    </source>
</evidence>
<dbReference type="EnsemblMetazoa" id="G21263.1">
    <property type="protein sequence ID" value="G21263.1:cds"/>
    <property type="gene ID" value="G21263"/>
</dbReference>
<accession>A0A8W8K1V1</accession>
<organism evidence="1 2">
    <name type="scientific">Magallana gigas</name>
    <name type="common">Pacific oyster</name>
    <name type="synonym">Crassostrea gigas</name>
    <dbReference type="NCBI Taxonomy" id="29159"/>
    <lineage>
        <taxon>Eukaryota</taxon>
        <taxon>Metazoa</taxon>
        <taxon>Spiralia</taxon>
        <taxon>Lophotrochozoa</taxon>
        <taxon>Mollusca</taxon>
        <taxon>Bivalvia</taxon>
        <taxon>Autobranchia</taxon>
        <taxon>Pteriomorphia</taxon>
        <taxon>Ostreida</taxon>
        <taxon>Ostreoidea</taxon>
        <taxon>Ostreidae</taxon>
        <taxon>Magallana</taxon>
    </lineage>
</organism>
<dbReference type="SUPFAM" id="SSF52980">
    <property type="entry name" value="Restriction endonuclease-like"/>
    <property type="match status" value="1"/>
</dbReference>
<dbReference type="InterPro" id="IPR011335">
    <property type="entry name" value="Restrct_endonuc-II-like"/>
</dbReference>
<proteinExistence type="predicted"/>
<evidence type="ECO:0000313" key="2">
    <source>
        <dbReference type="Proteomes" id="UP000005408"/>
    </source>
</evidence>
<dbReference type="InterPro" id="IPR011604">
    <property type="entry name" value="PDDEXK-like_dom_sf"/>
</dbReference>
<dbReference type="AlphaFoldDB" id="A0A8W8K1V1"/>
<sequence>MMMSDPPPPNDIETTYDDIIIRQYPQVLPRLLCPKLDIYQVDKDPEPLVDRLKTTRKIVTSAMRHGIACEEIKCPVNPLANCMYLKRHGNGYHLKDTYKYYYMYQMITQMAVTGLEWCHFFAWTPEECHLELLRFNADIWQDMKEKIDLFFFNHI</sequence>
<dbReference type="Gene3D" id="3.90.320.10">
    <property type="match status" value="1"/>
</dbReference>
<dbReference type="PANTHER" id="PTHR46609:SF7">
    <property type="match status" value="1"/>
</dbReference>
<dbReference type="GO" id="GO:0006281">
    <property type="term" value="P:DNA repair"/>
    <property type="evidence" value="ECO:0007669"/>
    <property type="project" value="UniProtKB-ARBA"/>
</dbReference>
<dbReference type="Proteomes" id="UP000005408">
    <property type="component" value="Unassembled WGS sequence"/>
</dbReference>